<name>A0A9P6D280_9AGAR</name>
<proteinExistence type="inferred from homology"/>
<evidence type="ECO:0000313" key="6">
    <source>
        <dbReference type="Proteomes" id="UP000807469"/>
    </source>
</evidence>
<comment type="similarity">
    <text evidence="4">Belongs to the class I-like SAM-binding methyltransferase superfamily.</text>
</comment>
<reference evidence="5" key="1">
    <citation type="submission" date="2020-11" db="EMBL/GenBank/DDBJ databases">
        <authorList>
            <consortium name="DOE Joint Genome Institute"/>
            <person name="Ahrendt S."/>
            <person name="Riley R."/>
            <person name="Andreopoulos W."/>
            <person name="Labutti K."/>
            <person name="Pangilinan J."/>
            <person name="Ruiz-Duenas F.J."/>
            <person name="Barrasa J.M."/>
            <person name="Sanchez-Garcia M."/>
            <person name="Camarero S."/>
            <person name="Miyauchi S."/>
            <person name="Serrano A."/>
            <person name="Linde D."/>
            <person name="Babiker R."/>
            <person name="Drula E."/>
            <person name="Ayuso-Fernandez I."/>
            <person name="Pacheco R."/>
            <person name="Padilla G."/>
            <person name="Ferreira P."/>
            <person name="Barriuso J."/>
            <person name="Kellner H."/>
            <person name="Castanera R."/>
            <person name="Alfaro M."/>
            <person name="Ramirez L."/>
            <person name="Pisabarro A.G."/>
            <person name="Kuo A."/>
            <person name="Tritt A."/>
            <person name="Lipzen A."/>
            <person name="He G."/>
            <person name="Yan M."/>
            <person name="Ng V."/>
            <person name="Cullen D."/>
            <person name="Martin F."/>
            <person name="Rosso M.-N."/>
            <person name="Henrissat B."/>
            <person name="Hibbett D."/>
            <person name="Martinez A.T."/>
            <person name="Grigoriev I.V."/>
        </authorList>
    </citation>
    <scope>NUCLEOTIDE SEQUENCE</scope>
    <source>
        <strain evidence="5">CIRM-BRFM 674</strain>
    </source>
</reference>
<accession>A0A9P6D280</accession>
<evidence type="ECO:0000313" key="5">
    <source>
        <dbReference type="EMBL" id="KAF9481164.1"/>
    </source>
</evidence>
<dbReference type="OrthoDB" id="2094832at2759"/>
<dbReference type="PANTHER" id="PTHR35897">
    <property type="entry name" value="METHYLTRANSFERASE AUSD"/>
    <property type="match status" value="1"/>
</dbReference>
<dbReference type="AlphaFoldDB" id="A0A9P6D280"/>
<evidence type="ECO:0000256" key="4">
    <source>
        <dbReference type="ARBA" id="ARBA00038314"/>
    </source>
</evidence>
<dbReference type="InterPro" id="IPR029063">
    <property type="entry name" value="SAM-dependent_MTases_sf"/>
</dbReference>
<gene>
    <name evidence="5" type="ORF">BDN70DRAFT_855524</name>
</gene>
<dbReference type="Proteomes" id="UP000807469">
    <property type="component" value="Unassembled WGS sequence"/>
</dbReference>
<protein>
    <submittedName>
        <fullName evidence="5">Uncharacterized protein</fullName>
    </submittedName>
</protein>
<keyword evidence="6" id="KW-1185">Reference proteome</keyword>
<dbReference type="InterPro" id="IPR051654">
    <property type="entry name" value="Meroterpenoid_MTases"/>
</dbReference>
<evidence type="ECO:0000256" key="3">
    <source>
        <dbReference type="ARBA" id="ARBA00022691"/>
    </source>
</evidence>
<organism evidence="5 6">
    <name type="scientific">Pholiota conissans</name>
    <dbReference type="NCBI Taxonomy" id="109636"/>
    <lineage>
        <taxon>Eukaryota</taxon>
        <taxon>Fungi</taxon>
        <taxon>Dikarya</taxon>
        <taxon>Basidiomycota</taxon>
        <taxon>Agaricomycotina</taxon>
        <taxon>Agaricomycetes</taxon>
        <taxon>Agaricomycetidae</taxon>
        <taxon>Agaricales</taxon>
        <taxon>Agaricineae</taxon>
        <taxon>Strophariaceae</taxon>
        <taxon>Pholiota</taxon>
    </lineage>
</organism>
<comment type="pathway">
    <text evidence="1">Secondary metabolite biosynthesis.</text>
</comment>
<comment type="caution">
    <text evidence="5">The sequence shown here is derived from an EMBL/GenBank/DDBJ whole genome shotgun (WGS) entry which is preliminary data.</text>
</comment>
<dbReference type="PANTHER" id="PTHR35897:SF1">
    <property type="entry name" value="METHYLTRANSFERASE AUSD"/>
    <property type="match status" value="1"/>
</dbReference>
<dbReference type="GO" id="GO:0016740">
    <property type="term" value="F:transferase activity"/>
    <property type="evidence" value="ECO:0007669"/>
    <property type="project" value="UniProtKB-KW"/>
</dbReference>
<dbReference type="EMBL" id="MU155182">
    <property type="protein sequence ID" value="KAF9481164.1"/>
    <property type="molecule type" value="Genomic_DNA"/>
</dbReference>
<sequence>MAARRYYADPKLRPKLDPTLFALQENELDFFRTLTGIQDDDKLKEHILAAQAKAYDVYGYPCIRSFGFTKLKIARIDPGYKNALRLLKERKNPILLDIACCFGNDARKAVLDGWPVENVIASDLQQGFWDAGHDLFNSTPETFPAAFVPGDVFDPAMLKPRGAFITEEDIASIPTTTPPLKELTSLTPLQGKISAIHASSFFHLFQEDKQLELAHLLASLLSPEKGSVIFGQHGARPIKGYRTEAIHVQPLKDEDGNTIPPVQMFCHSPESWKELWTEQIFAGPDGKGSERIKVDTQLVEVFRKDLHSAFLNYTEDMKFYLMSWCITRL</sequence>
<dbReference type="SUPFAM" id="SSF53335">
    <property type="entry name" value="S-adenosyl-L-methionine-dependent methyltransferases"/>
    <property type="match status" value="1"/>
</dbReference>
<keyword evidence="3" id="KW-0949">S-adenosyl-L-methionine</keyword>
<evidence type="ECO:0000256" key="2">
    <source>
        <dbReference type="ARBA" id="ARBA00022679"/>
    </source>
</evidence>
<dbReference type="Gene3D" id="3.40.50.150">
    <property type="entry name" value="Vaccinia Virus protein VP39"/>
    <property type="match status" value="1"/>
</dbReference>
<keyword evidence="2" id="KW-0808">Transferase</keyword>
<evidence type="ECO:0000256" key="1">
    <source>
        <dbReference type="ARBA" id="ARBA00005179"/>
    </source>
</evidence>